<dbReference type="InterPro" id="IPR036397">
    <property type="entry name" value="RNaseH_sf"/>
</dbReference>
<name>A0ABQ4XZG5_9ASTR</name>
<feature type="domain" description="Integrase catalytic" evidence="1">
    <location>
        <begin position="1"/>
        <end position="115"/>
    </location>
</feature>
<evidence type="ECO:0000313" key="3">
    <source>
        <dbReference type="Proteomes" id="UP001151760"/>
    </source>
</evidence>
<evidence type="ECO:0000259" key="1">
    <source>
        <dbReference type="PROSITE" id="PS50994"/>
    </source>
</evidence>
<keyword evidence="2" id="KW-0695">RNA-directed DNA polymerase</keyword>
<reference evidence="2" key="2">
    <citation type="submission" date="2022-01" db="EMBL/GenBank/DDBJ databases">
        <authorList>
            <person name="Yamashiro T."/>
            <person name="Shiraishi A."/>
            <person name="Satake H."/>
            <person name="Nakayama K."/>
        </authorList>
    </citation>
    <scope>NUCLEOTIDE SEQUENCE</scope>
</reference>
<dbReference type="Gene3D" id="3.30.420.10">
    <property type="entry name" value="Ribonuclease H-like superfamily/Ribonuclease H"/>
    <property type="match status" value="1"/>
</dbReference>
<dbReference type="PROSITE" id="PS50994">
    <property type="entry name" value="INTEGRASE"/>
    <property type="match status" value="1"/>
</dbReference>
<keyword evidence="2" id="KW-0548">Nucleotidyltransferase</keyword>
<dbReference type="SUPFAM" id="SSF53098">
    <property type="entry name" value="Ribonuclease H-like"/>
    <property type="match status" value="1"/>
</dbReference>
<dbReference type="GO" id="GO:0003964">
    <property type="term" value="F:RNA-directed DNA polymerase activity"/>
    <property type="evidence" value="ECO:0007669"/>
    <property type="project" value="UniProtKB-KW"/>
</dbReference>
<dbReference type="InterPro" id="IPR012337">
    <property type="entry name" value="RNaseH-like_sf"/>
</dbReference>
<evidence type="ECO:0000313" key="2">
    <source>
        <dbReference type="EMBL" id="GJS70342.1"/>
    </source>
</evidence>
<accession>A0ABQ4XZG5</accession>
<dbReference type="InterPro" id="IPR050951">
    <property type="entry name" value="Retrovirus_Pol_polyprotein"/>
</dbReference>
<proteinExistence type="predicted"/>
<keyword evidence="2" id="KW-0808">Transferase</keyword>
<comment type="caution">
    <text evidence="2">The sequence shown here is derived from an EMBL/GenBank/DDBJ whole genome shotgun (WGS) entry which is preliminary data.</text>
</comment>
<dbReference type="PANTHER" id="PTHR37984:SF15">
    <property type="entry name" value="INTEGRASE CATALYTIC DOMAIN-CONTAINING PROTEIN"/>
    <property type="match status" value="1"/>
</dbReference>
<gene>
    <name evidence="2" type="ORF">Tco_0703183</name>
</gene>
<reference evidence="2" key="1">
    <citation type="journal article" date="2022" name="Int. J. Mol. Sci.">
        <title>Draft Genome of Tanacetum Coccineum: Genomic Comparison of Closely Related Tanacetum-Family Plants.</title>
        <authorList>
            <person name="Yamashiro T."/>
            <person name="Shiraishi A."/>
            <person name="Nakayama K."/>
            <person name="Satake H."/>
        </authorList>
    </citation>
    <scope>NUCLEOTIDE SEQUENCE</scope>
</reference>
<dbReference type="PANTHER" id="PTHR37984">
    <property type="entry name" value="PROTEIN CBG26694"/>
    <property type="match status" value="1"/>
</dbReference>
<sequence>MPVHKLAKIHVNEIVARHGVPISIVSDRDGRFTSNFWRDFQEELGTRLHMSTTFHPQMDSQSERTIQTLEDMLRACIIDFEENWDDHIPLVEFAYNNSYHTSIKMPPYEMLYGRKYRTLFLADESSVITLDDVEMNPEITSQEEPVAILGRKSRQLRNKEILVVKVEWKHRKGPSGVEKESYKFCRGSVSGLQYGVFGFQTRYGAFGTVYRSLSPVRRIQLINTAYSSSGLIRSIHILEYEVFLLWSNTAYSSNEYGVLITVYKMFISLSCFEFSTFGLSSVALINVIDPIFALSRQSKESE</sequence>
<dbReference type="Proteomes" id="UP001151760">
    <property type="component" value="Unassembled WGS sequence"/>
</dbReference>
<protein>
    <submittedName>
        <fullName evidence="2">Reverse transcriptase domain-containing protein</fullName>
    </submittedName>
</protein>
<keyword evidence="3" id="KW-1185">Reference proteome</keyword>
<organism evidence="2 3">
    <name type="scientific">Tanacetum coccineum</name>
    <dbReference type="NCBI Taxonomy" id="301880"/>
    <lineage>
        <taxon>Eukaryota</taxon>
        <taxon>Viridiplantae</taxon>
        <taxon>Streptophyta</taxon>
        <taxon>Embryophyta</taxon>
        <taxon>Tracheophyta</taxon>
        <taxon>Spermatophyta</taxon>
        <taxon>Magnoliopsida</taxon>
        <taxon>eudicotyledons</taxon>
        <taxon>Gunneridae</taxon>
        <taxon>Pentapetalae</taxon>
        <taxon>asterids</taxon>
        <taxon>campanulids</taxon>
        <taxon>Asterales</taxon>
        <taxon>Asteraceae</taxon>
        <taxon>Asteroideae</taxon>
        <taxon>Anthemideae</taxon>
        <taxon>Anthemidinae</taxon>
        <taxon>Tanacetum</taxon>
    </lineage>
</organism>
<dbReference type="EMBL" id="BQNB010009928">
    <property type="protein sequence ID" value="GJS70342.1"/>
    <property type="molecule type" value="Genomic_DNA"/>
</dbReference>
<dbReference type="InterPro" id="IPR001584">
    <property type="entry name" value="Integrase_cat-core"/>
</dbReference>